<gene>
    <name evidence="2" type="ORF">Scep_017008</name>
</gene>
<feature type="compositionally biased region" description="Polar residues" evidence="1">
    <location>
        <begin position="687"/>
        <end position="705"/>
    </location>
</feature>
<feature type="compositionally biased region" description="Polar residues" evidence="1">
    <location>
        <begin position="1366"/>
        <end position="1379"/>
    </location>
</feature>
<evidence type="ECO:0000313" key="3">
    <source>
        <dbReference type="Proteomes" id="UP001419268"/>
    </source>
</evidence>
<feature type="region of interest" description="Disordered" evidence="1">
    <location>
        <begin position="245"/>
        <end position="282"/>
    </location>
</feature>
<feature type="region of interest" description="Disordered" evidence="1">
    <location>
        <begin position="1591"/>
        <end position="1613"/>
    </location>
</feature>
<feature type="compositionally biased region" description="Polar residues" evidence="1">
    <location>
        <begin position="851"/>
        <end position="860"/>
    </location>
</feature>
<name>A0AAP0NV83_9MAGN</name>
<feature type="compositionally biased region" description="Basic and acidic residues" evidence="1">
    <location>
        <begin position="1203"/>
        <end position="1212"/>
    </location>
</feature>
<proteinExistence type="predicted"/>
<protein>
    <submittedName>
        <fullName evidence="2">Uncharacterized protein</fullName>
    </submittedName>
</protein>
<feature type="compositionally biased region" description="Low complexity" evidence="1">
    <location>
        <begin position="1104"/>
        <end position="1118"/>
    </location>
</feature>
<dbReference type="EMBL" id="JBBNAG010000007">
    <property type="protein sequence ID" value="KAK9118915.1"/>
    <property type="molecule type" value="Genomic_DNA"/>
</dbReference>
<keyword evidence="3" id="KW-1185">Reference proteome</keyword>
<dbReference type="PANTHER" id="PTHR31267:SF2">
    <property type="entry name" value="EXPRESSED PROTEIN"/>
    <property type="match status" value="1"/>
</dbReference>
<organism evidence="2 3">
    <name type="scientific">Stephania cephalantha</name>
    <dbReference type="NCBI Taxonomy" id="152367"/>
    <lineage>
        <taxon>Eukaryota</taxon>
        <taxon>Viridiplantae</taxon>
        <taxon>Streptophyta</taxon>
        <taxon>Embryophyta</taxon>
        <taxon>Tracheophyta</taxon>
        <taxon>Spermatophyta</taxon>
        <taxon>Magnoliopsida</taxon>
        <taxon>Ranunculales</taxon>
        <taxon>Menispermaceae</taxon>
        <taxon>Menispermoideae</taxon>
        <taxon>Cissampelideae</taxon>
        <taxon>Stephania</taxon>
    </lineage>
</organism>
<feature type="region of interest" description="Disordered" evidence="1">
    <location>
        <begin position="1311"/>
        <end position="1379"/>
    </location>
</feature>
<feature type="region of interest" description="Disordered" evidence="1">
    <location>
        <begin position="408"/>
        <end position="453"/>
    </location>
</feature>
<sequence length="1714" mass="185716">MPQPQSGQQSGFADMQLWQQQLMLKQLQELQRQKQIQQLNQEAKRHNQINELSAIARQTNHDQLPTLVNGMPLHDTSNFLWQNELVGGNMAWAQRGGSPAIHGLSNGLPFSHEQGQDLRSMGLASLQHDQSLYGAPVSARSNLNQYSHIQGISQDYSDILTKANGNPLERPALSSSVINNSFQADRPALYPNQISMQDGASVSRQVFQGSFFGNSTLPGMNSGVQLGNLHQFSALPSNALVQEFQSRQQQQQQQAGCSGHVQEKSTSQVSPSQGAVSLDPTEKKILFSTDDDLWDGSMGRGGMTGAIGFGNALEGMDHLSGFATLQSGTWSALMQSAVAEASSSDTGMQDEWSGLSFQKTELSSGNQPGTLSDSAKQPADWANNNLQTASSLTSRPFPLFEDIKANLSGGSSSDLRQSGIKSSYEQSSRMQADVSHESNQSSKKSSKWMGGHQQKLVGGSHQVQPTMHLGNSSQSDFLRHGYELSANAAPSSDMESNAQNLQGSWMHRQSITSYSIETHPSNRPTGWNINEAVSPGGDVALGIGEIRNSCQRSQSNDVIGGMQIERECDGGSWKADDNCSANTLPNLTGGLEQVRSGVGHQVNREGLSMSNFTAVANSSTMKTAQEASHQVVNNHQPEYGKHAIDSSLKYKGEENAGKYQNQLGPPLVESPGHNSDRESGGGLRENSWLNSSESRPLSSVSQKSAVQAGRKASASRRFQYHPMGNLEVHLEPADNSKRTAHPQVPSQPASQVTRNHEQDYFGHPKFVGHATDSAIEMEKGHLPDFPRNAKATSSFDGSTGHYAQNKRNAQTCQNMLELFHKVDQPREQRTSQHFSSSDHNLPHESSEPETSDASVSQQWRNQSVASQGFGLRLAPPSQRLPASNIAISTQNSSHTVNGPNSRHADGSGGDKSQTWMTPTSNAHALSSHETSSKELLNNRANISGQIGSKSPQSSVHVNSSGTFTLPYSRDQARQLLPSFSGQVTSNHSAISSSDGLASHLRVMPDAYKAVLADQSALGSLPGSASRIAPFNVTQSVAASKPLNNNLPYGRIPSEHLPILESVPISQSSISGKSQQGAFSSILHNVWTNVSAQQRRTDGLQQKIPPNLLHSLNPSNSNSEKALMDTSKPQGTRKGGSGPDFGACTITSEQLAYGEEHSGIESYRQHMPAEKVNPSAIQGHESLVKHQQDAKSDVSGSLIVPPHQEFDRGRYGKDPVLVSQSDNAPQRDSSATSAGRDIDALGRSLKQQSMHHNYSLLHQVQAFKAVEADPNMRSGKRFKATDSGSVAQQFAAKSGSQSLDGYNIVIRDVDEQDAAAQRPTGDSRMLSFSSEGRDDHSTGTPSNLGHGGLPSQDVVSFGRNESHNHSSHPSGTARSEGAQISPQMAPSWFEQYGSFKNGQILPIYDTSRTAKPALHQLLYCKMPENVHAHPAVQQQVSIVGASHGGVCITTVSAFGASEQASPAHSLPSEAADKSLALTRPRKRKTETSGLLPWHKEIIYGSERLQSVSMAEQDWAQAANRLIEKVEDEAEMDDGLLPIRPRRRLIFTTQLMHQLFHPPPASILYADANSNYETVTYYIAKLALGEACGLMSSSRSESSSSAPNENMIPGSKTSDRVSDQYFSKVVEDFIGRARKLEDNLVRLDRRALLLDIKVECQDLERFSIINRFASFHGRPQADVAQTSSDAASNTQKTCQRYVTANPIPRSLPEGVQCLSL</sequence>
<feature type="region of interest" description="Disordered" evidence="1">
    <location>
        <begin position="1102"/>
        <end position="1139"/>
    </location>
</feature>
<accession>A0AAP0NV83</accession>
<feature type="region of interest" description="Disordered" evidence="1">
    <location>
        <begin position="657"/>
        <end position="722"/>
    </location>
</feature>
<feature type="region of interest" description="Disordered" evidence="1">
    <location>
        <begin position="824"/>
        <end position="860"/>
    </location>
</feature>
<feature type="compositionally biased region" description="Basic and acidic residues" evidence="1">
    <location>
        <begin position="1182"/>
        <end position="1191"/>
    </location>
</feature>
<comment type="caution">
    <text evidence="2">The sequence shown here is derived from an EMBL/GenBank/DDBJ whole genome shotgun (WGS) entry which is preliminary data.</text>
</comment>
<feature type="compositionally biased region" description="Polar residues" evidence="1">
    <location>
        <begin position="790"/>
        <end position="802"/>
    </location>
</feature>
<evidence type="ECO:0000313" key="2">
    <source>
        <dbReference type="EMBL" id="KAK9118915.1"/>
    </source>
</evidence>
<feature type="compositionally biased region" description="Polar residues" evidence="1">
    <location>
        <begin position="1217"/>
        <end position="1232"/>
    </location>
</feature>
<feature type="compositionally biased region" description="Polar residues" evidence="1">
    <location>
        <begin position="264"/>
        <end position="275"/>
    </location>
</feature>
<reference evidence="2 3" key="1">
    <citation type="submission" date="2024-01" db="EMBL/GenBank/DDBJ databases">
        <title>Genome assemblies of Stephania.</title>
        <authorList>
            <person name="Yang L."/>
        </authorList>
    </citation>
    <scope>NUCLEOTIDE SEQUENCE [LARGE SCALE GENOMIC DNA]</scope>
    <source>
        <strain evidence="2">JXDWG</strain>
        <tissue evidence="2">Leaf</tissue>
    </source>
</reference>
<feature type="region of interest" description="Disordered" evidence="1">
    <location>
        <begin position="889"/>
        <end position="932"/>
    </location>
</feature>
<feature type="compositionally biased region" description="Polar residues" evidence="1">
    <location>
        <begin position="408"/>
        <end position="430"/>
    </location>
</feature>
<dbReference type="PANTHER" id="PTHR31267">
    <property type="entry name" value="DENTIN SIALOPHOSPHOPROTEIN-LIKE PROTEIN"/>
    <property type="match status" value="1"/>
</dbReference>
<dbReference type="Proteomes" id="UP001419268">
    <property type="component" value="Unassembled WGS sequence"/>
</dbReference>
<feature type="compositionally biased region" description="Polar residues" evidence="1">
    <location>
        <begin position="889"/>
        <end position="900"/>
    </location>
</feature>
<evidence type="ECO:0000256" key="1">
    <source>
        <dbReference type="SAM" id="MobiDB-lite"/>
    </source>
</evidence>
<feature type="compositionally biased region" description="Polar residues" evidence="1">
    <location>
        <begin position="910"/>
        <end position="932"/>
    </location>
</feature>
<feature type="region of interest" description="Disordered" evidence="1">
    <location>
        <begin position="1182"/>
        <end position="1234"/>
    </location>
</feature>
<feature type="region of interest" description="Disordered" evidence="1">
    <location>
        <begin position="782"/>
        <end position="802"/>
    </location>
</feature>